<dbReference type="InterPro" id="IPR013087">
    <property type="entry name" value="Znf_C2H2_type"/>
</dbReference>
<gene>
    <name evidence="9" type="ORF">AOQ84DRAFT_371130</name>
</gene>
<evidence type="ECO:0000313" key="10">
    <source>
        <dbReference type="Proteomes" id="UP000250140"/>
    </source>
</evidence>
<keyword evidence="2" id="KW-0479">Metal-binding</keyword>
<dbReference type="GO" id="GO:0006351">
    <property type="term" value="P:DNA-templated transcription"/>
    <property type="evidence" value="ECO:0007669"/>
    <property type="project" value="InterPro"/>
</dbReference>
<dbReference type="SMART" id="SM00355">
    <property type="entry name" value="ZnF_C2H2"/>
    <property type="match status" value="2"/>
</dbReference>
<dbReference type="PANTHER" id="PTHR40626">
    <property type="entry name" value="MIP31509P"/>
    <property type="match status" value="1"/>
</dbReference>
<keyword evidence="3" id="KW-0677">Repeat</keyword>
<dbReference type="PROSITE" id="PS50157">
    <property type="entry name" value="ZINC_FINGER_C2H2_2"/>
    <property type="match status" value="2"/>
</dbReference>
<reference evidence="9 10" key="1">
    <citation type="journal article" date="2016" name="Nat. Commun.">
        <title>Ectomycorrhizal ecology is imprinted in the genome of the dominant symbiotic fungus Cenococcum geophilum.</title>
        <authorList>
            <consortium name="DOE Joint Genome Institute"/>
            <person name="Peter M."/>
            <person name="Kohler A."/>
            <person name="Ohm R.A."/>
            <person name="Kuo A."/>
            <person name="Krutzmann J."/>
            <person name="Morin E."/>
            <person name="Arend M."/>
            <person name="Barry K.W."/>
            <person name="Binder M."/>
            <person name="Choi C."/>
            <person name="Clum A."/>
            <person name="Copeland A."/>
            <person name="Grisel N."/>
            <person name="Haridas S."/>
            <person name="Kipfer T."/>
            <person name="LaButti K."/>
            <person name="Lindquist E."/>
            <person name="Lipzen A."/>
            <person name="Maire R."/>
            <person name="Meier B."/>
            <person name="Mihaltcheva S."/>
            <person name="Molinier V."/>
            <person name="Murat C."/>
            <person name="Poggeler S."/>
            <person name="Quandt C.A."/>
            <person name="Sperisen C."/>
            <person name="Tritt A."/>
            <person name="Tisserant E."/>
            <person name="Crous P.W."/>
            <person name="Henrissat B."/>
            <person name="Nehls U."/>
            <person name="Egli S."/>
            <person name="Spatafora J.W."/>
            <person name="Grigoriev I.V."/>
            <person name="Martin F.M."/>
        </authorList>
    </citation>
    <scope>NUCLEOTIDE SEQUENCE [LARGE SCALE GENOMIC DNA]</scope>
    <source>
        <strain evidence="9 10">CBS 207.34</strain>
    </source>
</reference>
<evidence type="ECO:0000313" key="9">
    <source>
        <dbReference type="EMBL" id="OCL14608.1"/>
    </source>
</evidence>
<evidence type="ECO:0000256" key="2">
    <source>
        <dbReference type="ARBA" id="ARBA00022723"/>
    </source>
</evidence>
<evidence type="ECO:0000256" key="3">
    <source>
        <dbReference type="ARBA" id="ARBA00022737"/>
    </source>
</evidence>
<dbReference type="SUPFAM" id="SSF57701">
    <property type="entry name" value="Zn2/Cys6 DNA-binding domain"/>
    <property type="match status" value="1"/>
</dbReference>
<dbReference type="GO" id="GO:0008270">
    <property type="term" value="F:zinc ion binding"/>
    <property type="evidence" value="ECO:0007669"/>
    <property type="project" value="UniProtKB-KW"/>
</dbReference>
<dbReference type="GO" id="GO:0005634">
    <property type="term" value="C:nucleus"/>
    <property type="evidence" value="ECO:0007669"/>
    <property type="project" value="UniProtKB-SubCell"/>
</dbReference>
<dbReference type="GO" id="GO:0000785">
    <property type="term" value="C:chromatin"/>
    <property type="evidence" value="ECO:0007669"/>
    <property type="project" value="TreeGrafter"/>
</dbReference>
<evidence type="ECO:0000256" key="7">
    <source>
        <dbReference type="PROSITE-ProRule" id="PRU00042"/>
    </source>
</evidence>
<evidence type="ECO:0000256" key="5">
    <source>
        <dbReference type="ARBA" id="ARBA00022833"/>
    </source>
</evidence>
<dbReference type="Pfam" id="PF04082">
    <property type="entry name" value="Fungal_trans"/>
    <property type="match status" value="1"/>
</dbReference>
<keyword evidence="6" id="KW-0539">Nucleus</keyword>
<comment type="subcellular location">
    <subcellularLocation>
        <location evidence="1">Nucleus</location>
    </subcellularLocation>
</comment>
<organism evidence="9 10">
    <name type="scientific">Glonium stellatum</name>
    <dbReference type="NCBI Taxonomy" id="574774"/>
    <lineage>
        <taxon>Eukaryota</taxon>
        <taxon>Fungi</taxon>
        <taxon>Dikarya</taxon>
        <taxon>Ascomycota</taxon>
        <taxon>Pezizomycotina</taxon>
        <taxon>Dothideomycetes</taxon>
        <taxon>Pleosporomycetidae</taxon>
        <taxon>Gloniales</taxon>
        <taxon>Gloniaceae</taxon>
        <taxon>Glonium</taxon>
    </lineage>
</organism>
<protein>
    <recommendedName>
        <fullName evidence="8">C2H2-type domain-containing protein</fullName>
    </recommendedName>
</protein>
<dbReference type="EMBL" id="KV748555">
    <property type="protein sequence ID" value="OCL14608.1"/>
    <property type="molecule type" value="Genomic_DNA"/>
</dbReference>
<dbReference type="SUPFAM" id="SSF57667">
    <property type="entry name" value="beta-beta-alpha zinc fingers"/>
    <property type="match status" value="1"/>
</dbReference>
<keyword evidence="4 7" id="KW-0863">Zinc-finger</keyword>
<dbReference type="PROSITE" id="PS00028">
    <property type="entry name" value="ZINC_FINGER_C2H2_1"/>
    <property type="match status" value="1"/>
</dbReference>
<evidence type="ECO:0000256" key="1">
    <source>
        <dbReference type="ARBA" id="ARBA00004123"/>
    </source>
</evidence>
<dbReference type="GO" id="GO:0000978">
    <property type="term" value="F:RNA polymerase II cis-regulatory region sequence-specific DNA binding"/>
    <property type="evidence" value="ECO:0007669"/>
    <property type="project" value="InterPro"/>
</dbReference>
<name>A0A8E2FDU9_9PEZI</name>
<dbReference type="Proteomes" id="UP000250140">
    <property type="component" value="Unassembled WGS sequence"/>
</dbReference>
<keyword evidence="5" id="KW-0862">Zinc</keyword>
<proteinExistence type="predicted"/>
<dbReference type="CDD" id="cd00067">
    <property type="entry name" value="GAL4"/>
    <property type="match status" value="1"/>
</dbReference>
<keyword evidence="10" id="KW-1185">Reference proteome</keyword>
<dbReference type="AlphaFoldDB" id="A0A8E2FDU9"/>
<dbReference type="InterPro" id="IPR007219">
    <property type="entry name" value="XnlR_reg_dom"/>
</dbReference>
<dbReference type="PANTHER" id="PTHR40626:SF3">
    <property type="entry name" value="TRANSCRIPTION FACTOR WITH C2H2 AND ZN(2)-CYS(6) DNA BINDING DOMAIN (EUROFUNG)-RELATED"/>
    <property type="match status" value="1"/>
</dbReference>
<dbReference type="InterPro" id="IPR001138">
    <property type="entry name" value="Zn2Cys6_DnaBD"/>
</dbReference>
<accession>A0A8E2FDU9</accession>
<dbReference type="Gene3D" id="3.30.160.60">
    <property type="entry name" value="Classic Zinc Finger"/>
    <property type="match status" value="2"/>
</dbReference>
<dbReference type="InterPro" id="IPR036236">
    <property type="entry name" value="Znf_C2H2_sf"/>
</dbReference>
<feature type="domain" description="C2H2-type" evidence="8">
    <location>
        <begin position="37"/>
        <end position="70"/>
    </location>
</feature>
<sequence>MSTAGPLPFQCPHCRTCFRRSEHLERHVLSHGSERPFQCVFCRQGFKRRDVLKRHWRTCKPRLEHGLEIPHLDPKTRGKKRKACDRCVQLKKACSLGYPCQACYEKGHVCTINGVTPIRSPDGKEGNDSLDFSNEATSGNEDWLQDVGLDEMDQNADRGVSNEAFEFDQLHPLDALDLDPGDHGSLGISIEWPLHIDEEGDSPNTDIRDLLHTPKNAHTLDVPQNLDQDFNWSSPISFPFLSRFTRAIGFVNSFECGSLLERQILARQLGERERCHSNPFASSSRLRSDSSTALSFDQMLSHGLDADFGWEDPRLDPTLMPLWNPQFKPATDPSVDLVSTSPMYRSEAFPIIGGMPHEMRQSDLQWQPWSSDEIAFKTYEIVDKMRGISCNKPRGSKIAINWSPLLEKMCLDFFSPPNLRKHLAFFWSSWYPNCPIIHRPTFSIAKAQHELLASMVLMGGCMSPDSRDRASANIWFNSLEELIFTSEELYDEIAVDRDYLLLDSTVVQRRLEILQAAYFICLTQNWEGSRESKQRIRRHRYSTVIAFVRDFKISNATLKHLRTNDIGMFKWDKFILQESLIRTFIYVFLFDAAFVIFNNSPPRMVVLELTMDLACPESCFQATSSEECFVCLNSWSYARDSPPTLDLSSAVEIICRPQISEENQKIFSSLSTLNMFAIITGLHCLAFNINSSFMSKVDMSPTHTGIANWKRFWHATTEMKEPDHLESDLVESMWKRIGFIRHAPEFWQLVKASLANLNRLHPSSIRENNMVNRVERGSTSRPPARYDDEDMRQVNALITSLQEMGLSAQ</sequence>
<evidence type="ECO:0000256" key="6">
    <source>
        <dbReference type="ARBA" id="ARBA00023242"/>
    </source>
</evidence>
<dbReference type="InterPro" id="IPR036864">
    <property type="entry name" value="Zn2-C6_fun-type_DNA-bd_sf"/>
</dbReference>
<evidence type="ECO:0000256" key="4">
    <source>
        <dbReference type="ARBA" id="ARBA00022771"/>
    </source>
</evidence>
<dbReference type="GO" id="GO:0000981">
    <property type="term" value="F:DNA-binding transcription factor activity, RNA polymerase II-specific"/>
    <property type="evidence" value="ECO:0007669"/>
    <property type="project" value="InterPro"/>
</dbReference>
<dbReference type="Pfam" id="PF00096">
    <property type="entry name" value="zf-C2H2"/>
    <property type="match status" value="1"/>
</dbReference>
<feature type="domain" description="C2H2-type" evidence="8">
    <location>
        <begin position="9"/>
        <end position="36"/>
    </location>
</feature>
<dbReference type="InterPro" id="IPR051059">
    <property type="entry name" value="VerF-like"/>
</dbReference>
<dbReference type="OrthoDB" id="654211at2759"/>
<evidence type="ECO:0000259" key="8">
    <source>
        <dbReference type="PROSITE" id="PS50157"/>
    </source>
</evidence>